<keyword evidence="13" id="KW-1185">Reference proteome</keyword>
<evidence type="ECO:0000259" key="11">
    <source>
        <dbReference type="PROSITE" id="PS51195"/>
    </source>
</evidence>
<protein>
    <submittedName>
        <fullName evidence="12">DEAD/DEAH box helicase</fullName>
        <ecNumber evidence="12">3.6.4.-</ecNumber>
    </submittedName>
</protein>
<dbReference type="Pfam" id="PF00271">
    <property type="entry name" value="Helicase_C"/>
    <property type="match status" value="1"/>
</dbReference>
<dbReference type="InterPro" id="IPR044742">
    <property type="entry name" value="DEAD/DEAH_RhlB"/>
</dbReference>
<evidence type="ECO:0000256" key="4">
    <source>
        <dbReference type="ARBA" id="ARBA00022840"/>
    </source>
</evidence>
<proteinExistence type="inferred from homology"/>
<dbReference type="PROSITE" id="PS51195">
    <property type="entry name" value="Q_MOTIF"/>
    <property type="match status" value="1"/>
</dbReference>
<reference evidence="13" key="1">
    <citation type="journal article" date="2019" name="Int. J. Syst. Evol. Microbiol.">
        <title>The Global Catalogue of Microorganisms (GCM) 10K type strain sequencing project: providing services to taxonomists for standard genome sequencing and annotation.</title>
        <authorList>
            <consortium name="The Broad Institute Genomics Platform"/>
            <consortium name="The Broad Institute Genome Sequencing Center for Infectious Disease"/>
            <person name="Wu L."/>
            <person name="Ma J."/>
        </authorList>
    </citation>
    <scope>NUCLEOTIDE SEQUENCE [LARGE SCALE GENOMIC DNA]</scope>
    <source>
        <strain evidence="13">KACC 12602</strain>
    </source>
</reference>
<dbReference type="InterPro" id="IPR050079">
    <property type="entry name" value="DEAD_box_RNA_helicase"/>
</dbReference>
<keyword evidence="1 7" id="KW-0547">Nucleotide-binding</keyword>
<dbReference type="InterPro" id="IPR027417">
    <property type="entry name" value="P-loop_NTPase"/>
</dbReference>
<name>A0ABW0EDI9_9BACT</name>
<dbReference type="RefSeq" id="WP_378017507.1">
    <property type="nucleotide sequence ID" value="NZ_JBHSKT010000006.1"/>
</dbReference>
<evidence type="ECO:0000259" key="9">
    <source>
        <dbReference type="PROSITE" id="PS51192"/>
    </source>
</evidence>
<feature type="domain" description="Helicase ATP-binding" evidence="9">
    <location>
        <begin position="71"/>
        <end position="242"/>
    </location>
</feature>
<dbReference type="Gene3D" id="3.40.50.300">
    <property type="entry name" value="P-loop containing nucleotide triphosphate hydrolases"/>
    <property type="match status" value="2"/>
</dbReference>
<dbReference type="InterPro" id="IPR014014">
    <property type="entry name" value="RNA_helicase_DEAD_Q_motif"/>
</dbReference>
<dbReference type="PROSITE" id="PS00039">
    <property type="entry name" value="DEAD_ATP_HELICASE"/>
    <property type="match status" value="1"/>
</dbReference>
<dbReference type="CDD" id="cd18787">
    <property type="entry name" value="SF2_C_DEAD"/>
    <property type="match status" value="1"/>
</dbReference>
<dbReference type="InterPro" id="IPR014001">
    <property type="entry name" value="Helicase_ATP-bd"/>
</dbReference>
<evidence type="ECO:0000256" key="3">
    <source>
        <dbReference type="ARBA" id="ARBA00022806"/>
    </source>
</evidence>
<dbReference type="CDD" id="cd00268">
    <property type="entry name" value="DEADc"/>
    <property type="match status" value="1"/>
</dbReference>
<accession>A0ABW0EDI9</accession>
<evidence type="ECO:0000256" key="8">
    <source>
        <dbReference type="SAM" id="MobiDB-lite"/>
    </source>
</evidence>
<dbReference type="PROSITE" id="PS51194">
    <property type="entry name" value="HELICASE_CTER"/>
    <property type="match status" value="1"/>
</dbReference>
<dbReference type="Pfam" id="PF00270">
    <property type="entry name" value="DEAD"/>
    <property type="match status" value="1"/>
</dbReference>
<evidence type="ECO:0000256" key="1">
    <source>
        <dbReference type="ARBA" id="ARBA00022741"/>
    </source>
</evidence>
<dbReference type="SMART" id="SM00490">
    <property type="entry name" value="HELICc"/>
    <property type="match status" value="1"/>
</dbReference>
<comment type="similarity">
    <text evidence="5 7">Belongs to the DEAD box helicase family.</text>
</comment>
<gene>
    <name evidence="12" type="ORF">ACFPIB_11000</name>
</gene>
<dbReference type="SMART" id="SM00487">
    <property type="entry name" value="DEXDc"/>
    <property type="match status" value="1"/>
</dbReference>
<feature type="domain" description="Helicase C-terminal" evidence="10">
    <location>
        <begin position="269"/>
        <end position="418"/>
    </location>
</feature>
<dbReference type="EMBL" id="JBHSKT010000006">
    <property type="protein sequence ID" value="MFC5271140.1"/>
    <property type="molecule type" value="Genomic_DNA"/>
</dbReference>
<evidence type="ECO:0000256" key="6">
    <source>
        <dbReference type="PROSITE-ProRule" id="PRU00552"/>
    </source>
</evidence>
<feature type="domain" description="DEAD-box RNA helicase Q" evidence="11">
    <location>
        <begin position="40"/>
        <end position="68"/>
    </location>
</feature>
<dbReference type="EC" id="3.6.4.-" evidence="12"/>
<dbReference type="PROSITE" id="PS51192">
    <property type="entry name" value="HELICASE_ATP_BIND_1"/>
    <property type="match status" value="1"/>
</dbReference>
<sequence length="482" mass="54718">MTEEAKDQHEETHHEPAQNPEPSDVNATENETEETTEPEITFADFKLNRQLLNAIADAGFTKPTPVQEKTIPLITAGHDVMGIAQTGTGKTAAFVLPILMKVKYAQGTNPRALIVVPTRELGMQIEDHIQQLAKYTDIRFFAIYGGLGPKSQIEQIEKGVDILIATPGRLMELYLKGALILKELKTLVLDEADKMMDMGFMPQIRALLEVIPRKRQNLLFSATMSPRIEKLSEEFLEFPMKVEITRQATPVDTVTQVLYHVPNLPTKINLLEYLVRDEEKFNRVMIFCRSKATAENVSKFLIRKVNGETRVLHGNKGQNTRINAIEDFRNGDIRFLVATDVAARGIDVSLVSHVINFDVPAIYEDYVHRIGRTGRAFNEGHAITFANEAERASIGEIEKLMHMQIPVEEMPEEVKIEKTGFDEQQKIAKDLDTQKRKLDPDFKGAFHEKKQYLREGVIDKRTGKPFVEKKPTKIRGFRRNKS</sequence>
<dbReference type="Proteomes" id="UP001596161">
    <property type="component" value="Unassembled WGS sequence"/>
</dbReference>
<keyword evidence="3 7" id="KW-0347">Helicase</keyword>
<dbReference type="InterPro" id="IPR000629">
    <property type="entry name" value="RNA-helicase_DEAD-box_CS"/>
</dbReference>
<feature type="short sequence motif" description="Q motif" evidence="6">
    <location>
        <begin position="40"/>
        <end position="68"/>
    </location>
</feature>
<evidence type="ECO:0000313" key="12">
    <source>
        <dbReference type="EMBL" id="MFC5271140.1"/>
    </source>
</evidence>
<dbReference type="InterPro" id="IPR001650">
    <property type="entry name" value="Helicase_C-like"/>
</dbReference>
<evidence type="ECO:0000313" key="13">
    <source>
        <dbReference type="Proteomes" id="UP001596161"/>
    </source>
</evidence>
<dbReference type="InterPro" id="IPR011545">
    <property type="entry name" value="DEAD/DEAH_box_helicase_dom"/>
</dbReference>
<dbReference type="GO" id="GO:0016787">
    <property type="term" value="F:hydrolase activity"/>
    <property type="evidence" value="ECO:0007669"/>
    <property type="project" value="UniProtKB-KW"/>
</dbReference>
<dbReference type="PANTHER" id="PTHR47959">
    <property type="entry name" value="ATP-DEPENDENT RNA HELICASE RHLE-RELATED"/>
    <property type="match status" value="1"/>
</dbReference>
<organism evidence="12 13">
    <name type="scientific">Adhaeribacter terreus</name>
    <dbReference type="NCBI Taxonomy" id="529703"/>
    <lineage>
        <taxon>Bacteria</taxon>
        <taxon>Pseudomonadati</taxon>
        <taxon>Bacteroidota</taxon>
        <taxon>Cytophagia</taxon>
        <taxon>Cytophagales</taxon>
        <taxon>Hymenobacteraceae</taxon>
        <taxon>Adhaeribacter</taxon>
    </lineage>
</organism>
<dbReference type="PANTHER" id="PTHR47959:SF13">
    <property type="entry name" value="ATP-DEPENDENT RNA HELICASE RHLE"/>
    <property type="match status" value="1"/>
</dbReference>
<feature type="region of interest" description="Disordered" evidence="8">
    <location>
        <begin position="1"/>
        <end position="40"/>
    </location>
</feature>
<evidence type="ECO:0000259" key="10">
    <source>
        <dbReference type="PROSITE" id="PS51194"/>
    </source>
</evidence>
<evidence type="ECO:0000256" key="2">
    <source>
        <dbReference type="ARBA" id="ARBA00022801"/>
    </source>
</evidence>
<dbReference type="GO" id="GO:0004386">
    <property type="term" value="F:helicase activity"/>
    <property type="evidence" value="ECO:0007669"/>
    <property type="project" value="UniProtKB-KW"/>
</dbReference>
<keyword evidence="2 7" id="KW-0378">Hydrolase</keyword>
<keyword evidence="4 7" id="KW-0067">ATP-binding</keyword>
<evidence type="ECO:0000256" key="5">
    <source>
        <dbReference type="ARBA" id="ARBA00038437"/>
    </source>
</evidence>
<feature type="compositionally biased region" description="Basic and acidic residues" evidence="8">
    <location>
        <begin position="1"/>
        <end position="16"/>
    </location>
</feature>
<evidence type="ECO:0000256" key="7">
    <source>
        <dbReference type="RuleBase" id="RU000492"/>
    </source>
</evidence>
<dbReference type="SUPFAM" id="SSF52540">
    <property type="entry name" value="P-loop containing nucleoside triphosphate hydrolases"/>
    <property type="match status" value="2"/>
</dbReference>
<comment type="caution">
    <text evidence="12">The sequence shown here is derived from an EMBL/GenBank/DDBJ whole genome shotgun (WGS) entry which is preliminary data.</text>
</comment>